<dbReference type="InterPro" id="IPR015424">
    <property type="entry name" value="PyrdxlP-dep_Trfase"/>
</dbReference>
<dbReference type="InterPro" id="IPR015422">
    <property type="entry name" value="PyrdxlP-dep_Trfase_small"/>
</dbReference>
<keyword evidence="3" id="KW-0032">Aminotransferase</keyword>
<dbReference type="PANTHER" id="PTHR46383:SF1">
    <property type="entry name" value="ASPARTATE AMINOTRANSFERASE"/>
    <property type="match status" value="1"/>
</dbReference>
<dbReference type="RefSeq" id="WP_353304485.1">
    <property type="nucleotide sequence ID" value="NZ_BAABWN010000020.1"/>
</dbReference>
<dbReference type="Pfam" id="PF00155">
    <property type="entry name" value="Aminotran_1_2"/>
    <property type="match status" value="1"/>
</dbReference>
<dbReference type="InterPro" id="IPR004839">
    <property type="entry name" value="Aminotransferase_I/II_large"/>
</dbReference>
<dbReference type="Proteomes" id="UP001465153">
    <property type="component" value="Unassembled WGS sequence"/>
</dbReference>
<name>A0ABQ0AF47_9GAMM</name>
<protein>
    <submittedName>
        <fullName evidence="7">Aspartate transaminase AspB</fullName>
    </submittedName>
</protein>
<organism evidence="7 8">
    <name type="scientific">Sessilibacter corallicola</name>
    <dbReference type="NCBI Taxonomy" id="2904075"/>
    <lineage>
        <taxon>Bacteria</taxon>
        <taxon>Pseudomonadati</taxon>
        <taxon>Pseudomonadota</taxon>
        <taxon>Gammaproteobacteria</taxon>
        <taxon>Cellvibrionales</taxon>
        <taxon>Cellvibrionaceae</taxon>
        <taxon>Sessilibacter</taxon>
    </lineage>
</organism>
<gene>
    <name evidence="7" type="primary">aspB</name>
    <name evidence="7" type="ORF">NBRC116591_39660</name>
</gene>
<dbReference type="Gene3D" id="3.40.640.10">
    <property type="entry name" value="Type I PLP-dependent aspartate aminotransferase-like (Major domain)"/>
    <property type="match status" value="1"/>
</dbReference>
<evidence type="ECO:0000256" key="3">
    <source>
        <dbReference type="ARBA" id="ARBA00022576"/>
    </source>
</evidence>
<dbReference type="SUPFAM" id="SSF53383">
    <property type="entry name" value="PLP-dependent transferases"/>
    <property type="match status" value="1"/>
</dbReference>
<evidence type="ECO:0000313" key="8">
    <source>
        <dbReference type="Proteomes" id="UP001465153"/>
    </source>
</evidence>
<dbReference type="EMBL" id="BAABWN010000020">
    <property type="protein sequence ID" value="GAA6170153.1"/>
    <property type="molecule type" value="Genomic_DNA"/>
</dbReference>
<comment type="similarity">
    <text evidence="2">Belongs to the class-I pyridoxal-phosphate-dependent aminotransferase family.</text>
</comment>
<keyword evidence="4" id="KW-0808">Transferase</keyword>
<comment type="caution">
    <text evidence="7">The sequence shown here is derived from an EMBL/GenBank/DDBJ whole genome shotgun (WGS) entry which is preliminary data.</text>
</comment>
<sequence>MPNSNFSRTALKLRDSITHGTKAKIAKLNAQSNEHVIDLSIGTLDDIADKRIDASVIDYISSNPRAIHEFAPVKGFDFLRTSISERVNRLRGIQYDPETEVMVTPGGIKGAITVAFHTFLDPGDEVVVPLPNWPHYADMIELHGAEMVGVYIPDFFRSCLSAQALSEAITDKTKMVILSDCLNPSGKIYNADAQETLAEVIAEHNSARAKAGKAPIQILFDCPYESHILDGPDTIAKCIITTAQGDEYALRDCTTIVTGPGKTYGMHGDRVGYICSDAQSVAMMAKVQVNLNSFASTYAQIATHTAMQPFMDEVANARAINSRLNLQSFVDRLNAIDGVTVTVPEGGFFIFADISQYSEKISAMGYDSADQFLLDKAKVASIGGHNFSGDAQKLRYFIRMNSGRTAETLGEAADRIKQALYSL</sequence>
<feature type="domain" description="Aminotransferase class I/classII large" evidence="6">
    <location>
        <begin position="35"/>
        <end position="416"/>
    </location>
</feature>
<evidence type="ECO:0000256" key="2">
    <source>
        <dbReference type="ARBA" id="ARBA00007441"/>
    </source>
</evidence>
<evidence type="ECO:0000256" key="5">
    <source>
        <dbReference type="ARBA" id="ARBA00022898"/>
    </source>
</evidence>
<comment type="cofactor">
    <cofactor evidence="1">
        <name>pyridoxal 5'-phosphate</name>
        <dbReference type="ChEBI" id="CHEBI:597326"/>
    </cofactor>
</comment>
<dbReference type="Gene3D" id="3.90.1150.10">
    <property type="entry name" value="Aspartate Aminotransferase, domain 1"/>
    <property type="match status" value="1"/>
</dbReference>
<dbReference type="CDD" id="cd00609">
    <property type="entry name" value="AAT_like"/>
    <property type="match status" value="1"/>
</dbReference>
<reference evidence="7 8" key="1">
    <citation type="submission" date="2024-04" db="EMBL/GenBank/DDBJ databases">
        <title>Draft genome sequence of Sessilibacter corallicola NBRC 116591.</title>
        <authorList>
            <person name="Miyakawa T."/>
            <person name="Kusuya Y."/>
            <person name="Miura T."/>
        </authorList>
    </citation>
    <scope>NUCLEOTIDE SEQUENCE [LARGE SCALE GENOMIC DNA]</scope>
    <source>
        <strain evidence="7 8">KU-00831-HH</strain>
    </source>
</reference>
<keyword evidence="5" id="KW-0663">Pyridoxal phosphate</keyword>
<accession>A0ABQ0AF47</accession>
<keyword evidence="8" id="KW-1185">Reference proteome</keyword>
<evidence type="ECO:0000256" key="4">
    <source>
        <dbReference type="ARBA" id="ARBA00022679"/>
    </source>
</evidence>
<proteinExistence type="inferred from homology"/>
<dbReference type="PANTHER" id="PTHR46383">
    <property type="entry name" value="ASPARTATE AMINOTRANSFERASE"/>
    <property type="match status" value="1"/>
</dbReference>
<evidence type="ECO:0000259" key="6">
    <source>
        <dbReference type="Pfam" id="PF00155"/>
    </source>
</evidence>
<evidence type="ECO:0000256" key="1">
    <source>
        <dbReference type="ARBA" id="ARBA00001933"/>
    </source>
</evidence>
<dbReference type="InterPro" id="IPR015421">
    <property type="entry name" value="PyrdxlP-dep_Trfase_major"/>
</dbReference>
<evidence type="ECO:0000313" key="7">
    <source>
        <dbReference type="EMBL" id="GAA6170153.1"/>
    </source>
</evidence>
<dbReference type="InterPro" id="IPR050596">
    <property type="entry name" value="AspAT/PAT-like"/>
</dbReference>